<keyword evidence="2" id="KW-1185">Reference proteome</keyword>
<dbReference type="EnsemblMetazoa" id="tetur23g01670.1">
    <property type="protein sequence ID" value="tetur23g01670.1"/>
    <property type="gene ID" value="tetur23g01670"/>
</dbReference>
<evidence type="ECO:0000313" key="1">
    <source>
        <dbReference type="EnsemblMetazoa" id="tetur23g01670.1"/>
    </source>
</evidence>
<dbReference type="EMBL" id="CAEY01000613">
    <property type="status" value="NOT_ANNOTATED_CDS"/>
    <property type="molecule type" value="Genomic_DNA"/>
</dbReference>
<organism evidence="1 2">
    <name type="scientific">Tetranychus urticae</name>
    <name type="common">Two-spotted spider mite</name>
    <dbReference type="NCBI Taxonomy" id="32264"/>
    <lineage>
        <taxon>Eukaryota</taxon>
        <taxon>Metazoa</taxon>
        <taxon>Ecdysozoa</taxon>
        <taxon>Arthropoda</taxon>
        <taxon>Chelicerata</taxon>
        <taxon>Arachnida</taxon>
        <taxon>Acari</taxon>
        <taxon>Acariformes</taxon>
        <taxon>Trombidiformes</taxon>
        <taxon>Prostigmata</taxon>
        <taxon>Eleutherengona</taxon>
        <taxon>Raphignathae</taxon>
        <taxon>Tetranychoidea</taxon>
        <taxon>Tetranychidae</taxon>
        <taxon>Tetranychus</taxon>
    </lineage>
</organism>
<accession>T1KVS3</accession>
<evidence type="ECO:0000313" key="2">
    <source>
        <dbReference type="Proteomes" id="UP000015104"/>
    </source>
</evidence>
<dbReference type="AlphaFoldDB" id="T1KVS3"/>
<proteinExistence type="predicted"/>
<reference evidence="2" key="1">
    <citation type="submission" date="2011-08" db="EMBL/GenBank/DDBJ databases">
        <authorList>
            <person name="Rombauts S."/>
        </authorList>
    </citation>
    <scope>NUCLEOTIDE SEQUENCE</scope>
    <source>
        <strain evidence="2">London</strain>
    </source>
</reference>
<sequence>MSLTTFFSFVLHSISKEPYSSDLPANIQICPS</sequence>
<dbReference type="Proteomes" id="UP000015104">
    <property type="component" value="Unassembled WGS sequence"/>
</dbReference>
<dbReference type="HOGENOM" id="CLU_3392833_0_0_1"/>
<name>T1KVS3_TETUR</name>
<reference evidence="1" key="2">
    <citation type="submission" date="2015-06" db="UniProtKB">
        <authorList>
            <consortium name="EnsemblMetazoa"/>
        </authorList>
    </citation>
    <scope>IDENTIFICATION</scope>
</reference>
<protein>
    <submittedName>
        <fullName evidence="1">Uncharacterized protein</fullName>
    </submittedName>
</protein>